<evidence type="ECO:0000256" key="1">
    <source>
        <dbReference type="ARBA" id="ARBA00001913"/>
    </source>
</evidence>
<dbReference type="InterPro" id="IPR035874">
    <property type="entry name" value="IDS"/>
</dbReference>
<comment type="similarity">
    <text evidence="2">Belongs to the sulfatase family.</text>
</comment>
<dbReference type="CDD" id="cd16030">
    <property type="entry name" value="iduronate-2-sulfatase"/>
    <property type="match status" value="1"/>
</dbReference>
<dbReference type="GO" id="GO:0046872">
    <property type="term" value="F:metal ion binding"/>
    <property type="evidence" value="ECO:0007669"/>
    <property type="project" value="UniProtKB-KW"/>
</dbReference>
<keyword evidence="10" id="KW-1185">Reference proteome</keyword>
<feature type="domain" description="Sulfatase N-terminal" evidence="8">
    <location>
        <begin position="33"/>
        <end position="371"/>
    </location>
</feature>
<dbReference type="Proteomes" id="UP000294824">
    <property type="component" value="Unassembled WGS sequence"/>
</dbReference>
<dbReference type="RefSeq" id="WP_133966316.1">
    <property type="nucleotide sequence ID" value="NZ_SORL01000007.1"/>
</dbReference>
<accession>A0A4R8MIC9</accession>
<name>A0A4R8MIC9_9FLAO</name>
<evidence type="ECO:0000256" key="3">
    <source>
        <dbReference type="ARBA" id="ARBA00022723"/>
    </source>
</evidence>
<keyword evidence="6" id="KW-0106">Calcium</keyword>
<comment type="cofactor">
    <cofactor evidence="1">
        <name>Ca(2+)</name>
        <dbReference type="ChEBI" id="CHEBI:29108"/>
    </cofactor>
</comment>
<dbReference type="GO" id="GO:0004423">
    <property type="term" value="F:iduronate-2-sulfatase activity"/>
    <property type="evidence" value="ECO:0007669"/>
    <property type="project" value="InterPro"/>
</dbReference>
<dbReference type="AlphaFoldDB" id="A0A4R8MIC9"/>
<evidence type="ECO:0000256" key="4">
    <source>
        <dbReference type="ARBA" id="ARBA00022729"/>
    </source>
</evidence>
<evidence type="ECO:0000313" key="10">
    <source>
        <dbReference type="Proteomes" id="UP000294824"/>
    </source>
</evidence>
<organism evidence="9 10">
    <name type="scientific">Algibacter lectus</name>
    <dbReference type="NCBI Taxonomy" id="221126"/>
    <lineage>
        <taxon>Bacteria</taxon>
        <taxon>Pseudomonadati</taxon>
        <taxon>Bacteroidota</taxon>
        <taxon>Flavobacteriia</taxon>
        <taxon>Flavobacteriales</taxon>
        <taxon>Flavobacteriaceae</taxon>
        <taxon>Algibacter</taxon>
    </lineage>
</organism>
<feature type="signal peptide" evidence="7">
    <location>
        <begin position="1"/>
        <end position="19"/>
    </location>
</feature>
<feature type="chain" id="PRO_5020250126" evidence="7">
    <location>
        <begin position="20"/>
        <end position="489"/>
    </location>
</feature>
<dbReference type="InterPro" id="IPR017850">
    <property type="entry name" value="Alkaline_phosphatase_core_sf"/>
</dbReference>
<dbReference type="PANTHER" id="PTHR45953:SF1">
    <property type="entry name" value="IDURONATE 2-SULFATASE"/>
    <property type="match status" value="1"/>
</dbReference>
<comment type="caution">
    <text evidence="9">The sequence shown here is derived from an EMBL/GenBank/DDBJ whole genome shotgun (WGS) entry which is preliminary data.</text>
</comment>
<evidence type="ECO:0000256" key="2">
    <source>
        <dbReference type="ARBA" id="ARBA00008779"/>
    </source>
</evidence>
<sequence length="489" mass="55213">MIKKIVFVLVLIFALGACNSNQKTGGGQSLEKPNVLFIAVDDLNDWIGVLGGHPQAKTPNMDKLASRGVLFSNAHCQAPVCNPSRASMMTSLYPSTSGIYFLNPDIKDSPIASKNIVMPKRFQQEGYTVFGGGKLLHNGEGINETHIPNYAGQFGGFGPMPKEKISTYPGHPLWDWGAFPETDNQMPDYKIASWAESKLKENYEKPFWMGVGFYRPHVPQFAPQKWFDMYPLETLQLPKTISDDLDDISPYGIDITREKHVSPTHEWVLENDAWKPLVQSYLACVSFVDEQVGRVITALDNGEYGDNTYIVLFSDHGFHLGEKERYAKRSLWEDGTRVPLIIVGPSIEKGKVCNKPVQLLDVYPTLLELTNLKSDSKLEGHSLVPLLKNTNADWSHYARTSFGPGNYSITSEDYRFIQYKDGSEEFYNHKIDPQEWHNAINNLEYVDVIEKHRAEIPQEHYEILGEGSTGHLSYEASGKRNINNTKYKL</sequence>
<evidence type="ECO:0000256" key="5">
    <source>
        <dbReference type="ARBA" id="ARBA00022801"/>
    </source>
</evidence>
<evidence type="ECO:0000259" key="8">
    <source>
        <dbReference type="Pfam" id="PF00884"/>
    </source>
</evidence>
<keyword evidence="3" id="KW-0479">Metal-binding</keyword>
<keyword evidence="5" id="KW-0378">Hydrolase</keyword>
<dbReference type="EMBL" id="SORL01000007">
    <property type="protein sequence ID" value="TDY64102.1"/>
    <property type="molecule type" value="Genomic_DNA"/>
</dbReference>
<dbReference type="InterPro" id="IPR000917">
    <property type="entry name" value="Sulfatase_N"/>
</dbReference>
<dbReference type="PROSITE" id="PS51257">
    <property type="entry name" value="PROKAR_LIPOPROTEIN"/>
    <property type="match status" value="1"/>
</dbReference>
<keyword evidence="4 7" id="KW-0732">Signal</keyword>
<reference evidence="9 10" key="1">
    <citation type="submission" date="2019-03" db="EMBL/GenBank/DDBJ databases">
        <title>Genomic Encyclopedia of Type Strains, Phase III (KMG-III): the genomes of soil and plant-associated and newly described type strains.</title>
        <authorList>
            <person name="Whitman W."/>
        </authorList>
    </citation>
    <scope>NUCLEOTIDE SEQUENCE [LARGE SCALE GENOMIC DNA]</scope>
    <source>
        <strain evidence="9 10">CECT 8301</strain>
    </source>
</reference>
<gene>
    <name evidence="9" type="ORF">DFQ06_1005</name>
</gene>
<dbReference type="Gene3D" id="3.40.720.10">
    <property type="entry name" value="Alkaline Phosphatase, subunit A"/>
    <property type="match status" value="1"/>
</dbReference>
<evidence type="ECO:0000256" key="6">
    <source>
        <dbReference type="ARBA" id="ARBA00022837"/>
    </source>
</evidence>
<evidence type="ECO:0000256" key="7">
    <source>
        <dbReference type="SAM" id="SignalP"/>
    </source>
</evidence>
<dbReference type="PANTHER" id="PTHR45953">
    <property type="entry name" value="IDURONATE 2-SULFATASE"/>
    <property type="match status" value="1"/>
</dbReference>
<dbReference type="Pfam" id="PF00884">
    <property type="entry name" value="Sulfatase"/>
    <property type="match status" value="1"/>
</dbReference>
<proteinExistence type="inferred from homology"/>
<dbReference type="SUPFAM" id="SSF53649">
    <property type="entry name" value="Alkaline phosphatase-like"/>
    <property type="match status" value="1"/>
</dbReference>
<dbReference type="GO" id="GO:0005737">
    <property type="term" value="C:cytoplasm"/>
    <property type="evidence" value="ECO:0007669"/>
    <property type="project" value="TreeGrafter"/>
</dbReference>
<protein>
    <submittedName>
        <fullName evidence="9">Arylsulfatase A-like enzyme</fullName>
    </submittedName>
</protein>
<evidence type="ECO:0000313" key="9">
    <source>
        <dbReference type="EMBL" id="TDY64102.1"/>
    </source>
</evidence>